<evidence type="ECO:0000313" key="2">
    <source>
        <dbReference type="EMBL" id="EDM27311.1"/>
    </source>
</evidence>
<reference evidence="2 3" key="1">
    <citation type="journal article" date="2010" name="J. Bacteriol.">
        <title>Genome sequence of Lentisphaera araneosa HTCC2155T, the type species of the order Lentisphaerales in the phylum Lentisphaerae.</title>
        <authorList>
            <person name="Thrash J.C."/>
            <person name="Cho J.C."/>
            <person name="Vergin K.L."/>
            <person name="Morris R.M."/>
            <person name="Giovannoni S.J."/>
        </authorList>
    </citation>
    <scope>NUCLEOTIDE SEQUENCE [LARGE SCALE GENOMIC DNA]</scope>
    <source>
        <strain evidence="2 3">HTCC2155</strain>
    </source>
</reference>
<feature type="region of interest" description="Disordered" evidence="1">
    <location>
        <begin position="283"/>
        <end position="307"/>
    </location>
</feature>
<dbReference type="Proteomes" id="UP000004947">
    <property type="component" value="Unassembled WGS sequence"/>
</dbReference>
<sequence length="500" mass="56253">MTKSLVLSLIIYFVNFNTLLGQVHYKDDGKPWSTRTKTGPDAEVPGWYYNLGITGIRVQLDPVNLKALQVKYVFAKSPASKKVYVNDLIVGVNGKNFQKDHLNGYGMDKFGAQGPIEEFAHVLEKAQTFQGRGYLTLNILRKNKPVQVRLKVSTKYGAYADSYPVNCQKSKKITKELLDYIIKNQFPNGGFGHPVDDLWCPLALMASGDRKSMKAVKKNVYLQARSVENYKNRNEGLINWHYVTAGIVLSEYYLKTRDRKILPAIQLTYDFLYKSQYTDYSQVSKRDPLGNPNRKNPTKEQAKGGWGHNPGYQGYGPIAMITGKGALALTLMSLCGIEVDQDRLKMAFDFLHRGTGNNGYTWYADKHSAHNKYADMGRTGVSAIAHSLASDSSNEYKKHALLQSKLIGDFPLSFPDTHASPLMGMGYTALGAALDKNNFQRLMKANRYWFTLSQCYDKTFYYQPNRDSNGYGADSRLLASAVVALTFQIPKKSLYITGKR</sequence>
<gene>
    <name evidence="2" type="ORF">LNTAR_21395</name>
</gene>
<dbReference type="eggNOG" id="COG1657">
    <property type="taxonomic scope" value="Bacteria"/>
</dbReference>
<evidence type="ECO:0008006" key="4">
    <source>
        <dbReference type="Google" id="ProtNLM"/>
    </source>
</evidence>
<keyword evidence="3" id="KW-1185">Reference proteome</keyword>
<dbReference type="InterPro" id="IPR008930">
    <property type="entry name" value="Terpenoid_cyclase/PrenylTrfase"/>
</dbReference>
<dbReference type="InterPro" id="IPR046255">
    <property type="entry name" value="DUF6288"/>
</dbReference>
<dbReference type="EMBL" id="ABCK01000010">
    <property type="protein sequence ID" value="EDM27311.1"/>
    <property type="molecule type" value="Genomic_DNA"/>
</dbReference>
<dbReference type="AlphaFoldDB" id="A6DM13"/>
<protein>
    <recommendedName>
        <fullName evidence="4">PDZ domain-containing protein</fullName>
    </recommendedName>
</protein>
<comment type="caution">
    <text evidence="2">The sequence shown here is derived from an EMBL/GenBank/DDBJ whole genome shotgun (WGS) entry which is preliminary data.</text>
</comment>
<dbReference type="Pfam" id="PF19805">
    <property type="entry name" value="DUF6288"/>
    <property type="match status" value="1"/>
</dbReference>
<organism evidence="2 3">
    <name type="scientific">Lentisphaera araneosa HTCC2155</name>
    <dbReference type="NCBI Taxonomy" id="313628"/>
    <lineage>
        <taxon>Bacteria</taxon>
        <taxon>Pseudomonadati</taxon>
        <taxon>Lentisphaerota</taxon>
        <taxon>Lentisphaeria</taxon>
        <taxon>Lentisphaerales</taxon>
        <taxon>Lentisphaeraceae</taxon>
        <taxon>Lentisphaera</taxon>
    </lineage>
</organism>
<evidence type="ECO:0000313" key="3">
    <source>
        <dbReference type="Proteomes" id="UP000004947"/>
    </source>
</evidence>
<accession>A6DM13</accession>
<dbReference type="SUPFAM" id="SSF48239">
    <property type="entry name" value="Terpenoid cyclases/Protein prenyltransferases"/>
    <property type="match status" value="1"/>
</dbReference>
<evidence type="ECO:0000256" key="1">
    <source>
        <dbReference type="SAM" id="MobiDB-lite"/>
    </source>
</evidence>
<name>A6DM13_9BACT</name>
<dbReference type="STRING" id="313628.LNTAR_21395"/>
<proteinExistence type="predicted"/>